<dbReference type="GO" id="GO:0005739">
    <property type="term" value="C:mitochondrion"/>
    <property type="evidence" value="ECO:0007669"/>
    <property type="project" value="TreeGrafter"/>
</dbReference>
<proteinExistence type="inferred from homology"/>
<evidence type="ECO:0000313" key="4">
    <source>
        <dbReference type="WBParaSite" id="GPLIN_000172600"/>
    </source>
</evidence>
<dbReference type="Proteomes" id="UP000050741">
    <property type="component" value="Unassembled WGS sequence"/>
</dbReference>
<evidence type="ECO:0000313" key="3">
    <source>
        <dbReference type="Proteomes" id="UP000050741"/>
    </source>
</evidence>
<dbReference type="WBParaSite" id="GPLIN_000172600">
    <property type="protein sequence ID" value="GPLIN_000172600"/>
    <property type="gene ID" value="GPLIN_000172600"/>
</dbReference>
<name>A0A183BM91_GLOPA</name>
<accession>A0A183BM91</accession>
<sequence>MANIRRNQAAITIVKRISQELKKADKDFSTKCSLHKYLLRQLTASSNQQDATLGAAETQHSAQTYAIYLESKRKLDEVRAKYFLGGETTVKEAARMVGLKLPEEWHKTTNEEIASDFKNMPSS</sequence>
<reference evidence="4" key="2">
    <citation type="submission" date="2016-06" db="UniProtKB">
        <authorList>
            <consortium name="WormBaseParasite"/>
        </authorList>
    </citation>
    <scope>IDENTIFICATION</scope>
</reference>
<dbReference type="InterPro" id="IPR037667">
    <property type="entry name" value="FMC1_homologue"/>
</dbReference>
<organism evidence="3 4">
    <name type="scientific">Globodera pallida</name>
    <name type="common">Potato cyst nematode worm</name>
    <name type="synonym">Heterodera pallida</name>
    <dbReference type="NCBI Taxonomy" id="36090"/>
    <lineage>
        <taxon>Eukaryota</taxon>
        <taxon>Metazoa</taxon>
        <taxon>Ecdysozoa</taxon>
        <taxon>Nematoda</taxon>
        <taxon>Chromadorea</taxon>
        <taxon>Rhabditida</taxon>
        <taxon>Tylenchina</taxon>
        <taxon>Tylenchomorpha</taxon>
        <taxon>Tylenchoidea</taxon>
        <taxon>Heteroderidae</taxon>
        <taxon>Heteroderinae</taxon>
        <taxon>Globodera</taxon>
    </lineage>
</organism>
<dbReference type="PANTHER" id="PTHR31716:SF1">
    <property type="entry name" value="PROTEIN FMC1 HOMOLOG"/>
    <property type="match status" value="1"/>
</dbReference>
<reference evidence="3" key="1">
    <citation type="submission" date="2014-05" db="EMBL/GenBank/DDBJ databases">
        <title>The genome and life-stage specific transcriptomes of Globodera pallida elucidate key aspects of plant parasitism by a cyst nematode.</title>
        <authorList>
            <person name="Cotton J.A."/>
            <person name="Lilley C.J."/>
            <person name="Jones L.M."/>
            <person name="Kikuchi T."/>
            <person name="Reid A.J."/>
            <person name="Thorpe P."/>
            <person name="Tsai I.J."/>
            <person name="Beasley H."/>
            <person name="Blok V."/>
            <person name="Cock P.J.A."/>
            <person name="Van den Akker S.E."/>
            <person name="Holroyd N."/>
            <person name="Hunt M."/>
            <person name="Mantelin S."/>
            <person name="Naghra H."/>
            <person name="Pain A."/>
            <person name="Palomares-Rius J.E."/>
            <person name="Zarowiecki M."/>
            <person name="Berriman M."/>
            <person name="Jones J.T."/>
            <person name="Urwin P.E."/>
        </authorList>
    </citation>
    <scope>NUCLEOTIDE SEQUENCE [LARGE SCALE GENOMIC DNA]</scope>
    <source>
        <strain evidence="3">Lindley</strain>
    </source>
</reference>
<keyword evidence="3" id="KW-1185">Reference proteome</keyword>
<comment type="similarity">
    <text evidence="1">Belongs to the FMC1 family.</text>
</comment>
<evidence type="ECO:0000256" key="1">
    <source>
        <dbReference type="ARBA" id="ARBA00009058"/>
    </source>
</evidence>
<dbReference type="PANTHER" id="PTHR31716">
    <property type="entry name" value="PROTEIN FMC1 HOMOLOG"/>
    <property type="match status" value="1"/>
</dbReference>
<dbReference type="AlphaFoldDB" id="A0A183BM91"/>
<protein>
    <recommendedName>
        <fullName evidence="2">Protein FMC1 homolog</fullName>
    </recommendedName>
</protein>
<evidence type="ECO:0000256" key="2">
    <source>
        <dbReference type="ARBA" id="ARBA00013846"/>
    </source>
</evidence>